<evidence type="ECO:0000313" key="12">
    <source>
        <dbReference type="Proteomes" id="UP000728032"/>
    </source>
</evidence>
<dbReference type="Gene3D" id="3.40.50.300">
    <property type="entry name" value="P-loop containing nucleotide triphosphate hydrolases"/>
    <property type="match status" value="1"/>
</dbReference>
<dbReference type="GO" id="GO:0016887">
    <property type="term" value="F:ATP hydrolysis activity"/>
    <property type="evidence" value="ECO:0007669"/>
    <property type="project" value="InterPro"/>
</dbReference>
<feature type="transmembrane region" description="Helical" evidence="7">
    <location>
        <begin position="238"/>
        <end position="256"/>
    </location>
</feature>
<evidence type="ECO:0000256" key="2">
    <source>
        <dbReference type="ARBA" id="ARBA00005814"/>
    </source>
</evidence>
<dbReference type="Proteomes" id="UP000728032">
    <property type="component" value="Unassembled WGS sequence"/>
</dbReference>
<keyword evidence="4 7" id="KW-0812">Transmembrane</keyword>
<feature type="transmembrane region" description="Helical" evidence="7">
    <location>
        <begin position="301"/>
        <end position="325"/>
    </location>
</feature>
<dbReference type="InterPro" id="IPR013525">
    <property type="entry name" value="ABC2_TM"/>
</dbReference>
<dbReference type="OrthoDB" id="6427480at2759"/>
<dbReference type="Pfam" id="PF01061">
    <property type="entry name" value="ABC2_membrane"/>
    <property type="match status" value="1"/>
</dbReference>
<evidence type="ECO:0000256" key="4">
    <source>
        <dbReference type="ARBA" id="ARBA00022692"/>
    </source>
</evidence>
<dbReference type="InterPro" id="IPR050352">
    <property type="entry name" value="ABCG_transporters"/>
</dbReference>
<feature type="domain" description="ABC-2 type transporter transmembrane" evidence="9">
    <location>
        <begin position="186"/>
        <end position="399"/>
    </location>
</feature>
<reference evidence="11" key="1">
    <citation type="submission" date="2020-11" db="EMBL/GenBank/DDBJ databases">
        <authorList>
            <person name="Tran Van P."/>
        </authorList>
    </citation>
    <scope>NUCLEOTIDE SEQUENCE</scope>
</reference>
<dbReference type="InterPro" id="IPR027417">
    <property type="entry name" value="P-loop_NTPase"/>
</dbReference>
<protein>
    <submittedName>
        <fullName evidence="11">Uncharacterized protein</fullName>
    </submittedName>
</protein>
<keyword evidence="12" id="KW-1185">Reference proteome</keyword>
<proteinExistence type="inferred from homology"/>
<comment type="subcellular location">
    <subcellularLocation>
        <location evidence="1">Membrane</location>
        <topology evidence="1">Multi-pass membrane protein</topology>
    </subcellularLocation>
</comment>
<feature type="transmembrane region" description="Helical" evidence="7">
    <location>
        <begin position="443"/>
        <end position="463"/>
    </location>
</feature>
<feature type="transmembrane region" description="Helical" evidence="7">
    <location>
        <begin position="277"/>
        <end position="295"/>
    </location>
</feature>
<evidence type="ECO:0000256" key="1">
    <source>
        <dbReference type="ARBA" id="ARBA00004141"/>
    </source>
</evidence>
<name>A0A7R9MBT9_9ACAR</name>
<feature type="domain" description="ABC transporter" evidence="8">
    <location>
        <begin position="12"/>
        <end position="42"/>
    </location>
</feature>
<dbReference type="InterPro" id="IPR043926">
    <property type="entry name" value="ABCG_dom"/>
</dbReference>
<evidence type="ECO:0000256" key="7">
    <source>
        <dbReference type="SAM" id="Phobius"/>
    </source>
</evidence>
<sequence>MNTKIGAPDGEKGISGGEKKRLAVASELLTNPSILFCDEPTSGLDSYMALNVVEVLRDMAQTGRTIVCTIHQPSSEVFALFTQLLLMADGRVAYLGRSENAIEFFSTLGLQCPNNYNPSDFYIKQLSIIPGNEIESKQKLNNICDRYLESTYSKLALPLPAIENNDNFKIQTKTSNSIYKTNWFVQFWALLWRATLAAIREPMLTTVRLGQTVILAVVFGLIYWQLDVNQAGIMDINGALFLLIANITFQNIFGVVTHNNGMYRVSAYFLSKILAELPSFMFNPLLYLSIFYWMVGLNSGIKEFFICVAICLLVADTACSFGYLVSCMSSGITMALTITPTIIMPMMIFGGFFLNNELILIFNDCMYDRTYSSVPVYFVWFKYISWFYYGNEALSINQWKSIDHIDCEFKMPTNQTIMTPCIPNGKVVIETLNFNEDHLIRNILLLAVLSFVVRFLAFIALWIRSLKR</sequence>
<dbReference type="SUPFAM" id="SSF52540">
    <property type="entry name" value="P-loop containing nucleoside triphosphate hydrolases"/>
    <property type="match status" value="1"/>
</dbReference>
<dbReference type="EMBL" id="OC926571">
    <property type="protein sequence ID" value="CAD7656791.1"/>
    <property type="molecule type" value="Genomic_DNA"/>
</dbReference>
<evidence type="ECO:0000256" key="6">
    <source>
        <dbReference type="ARBA" id="ARBA00023136"/>
    </source>
</evidence>
<comment type="similarity">
    <text evidence="2">Belongs to the ABC transporter superfamily. ABCG family. Eye pigment precursor importer (TC 3.A.1.204) subfamily.</text>
</comment>
<dbReference type="PANTHER" id="PTHR48041:SF139">
    <property type="entry name" value="PROTEIN SCARLET"/>
    <property type="match status" value="1"/>
</dbReference>
<accession>A0A7R9MBT9</accession>
<feature type="transmembrane region" description="Helical" evidence="7">
    <location>
        <begin position="206"/>
        <end position="226"/>
    </location>
</feature>
<organism evidence="11">
    <name type="scientific">Oppiella nova</name>
    <dbReference type="NCBI Taxonomy" id="334625"/>
    <lineage>
        <taxon>Eukaryota</taxon>
        <taxon>Metazoa</taxon>
        <taxon>Ecdysozoa</taxon>
        <taxon>Arthropoda</taxon>
        <taxon>Chelicerata</taxon>
        <taxon>Arachnida</taxon>
        <taxon>Acari</taxon>
        <taxon>Acariformes</taxon>
        <taxon>Sarcoptiformes</taxon>
        <taxon>Oribatida</taxon>
        <taxon>Brachypylina</taxon>
        <taxon>Oppioidea</taxon>
        <taxon>Oppiidae</taxon>
        <taxon>Oppiella</taxon>
    </lineage>
</organism>
<evidence type="ECO:0000256" key="3">
    <source>
        <dbReference type="ARBA" id="ARBA00022448"/>
    </source>
</evidence>
<dbReference type="GO" id="GO:0005524">
    <property type="term" value="F:ATP binding"/>
    <property type="evidence" value="ECO:0007669"/>
    <property type="project" value="InterPro"/>
</dbReference>
<dbReference type="GO" id="GO:0140359">
    <property type="term" value="F:ABC-type transporter activity"/>
    <property type="evidence" value="ECO:0007669"/>
    <property type="project" value="InterPro"/>
</dbReference>
<keyword evidence="6 7" id="KW-0472">Membrane</keyword>
<feature type="domain" description="ABC transporter family G" evidence="10">
    <location>
        <begin position="71"/>
        <end position="151"/>
    </location>
</feature>
<gene>
    <name evidence="11" type="ORF">ONB1V03_LOCUS13427</name>
</gene>
<dbReference type="Pfam" id="PF19055">
    <property type="entry name" value="ABC2_membrane_7"/>
    <property type="match status" value="1"/>
</dbReference>
<dbReference type="EMBL" id="CAJPVJ010011746">
    <property type="protein sequence ID" value="CAG2173978.1"/>
    <property type="molecule type" value="Genomic_DNA"/>
</dbReference>
<dbReference type="GO" id="GO:0005886">
    <property type="term" value="C:plasma membrane"/>
    <property type="evidence" value="ECO:0007669"/>
    <property type="project" value="TreeGrafter"/>
</dbReference>
<feature type="transmembrane region" description="Helical" evidence="7">
    <location>
        <begin position="332"/>
        <end position="354"/>
    </location>
</feature>
<evidence type="ECO:0000256" key="5">
    <source>
        <dbReference type="ARBA" id="ARBA00022989"/>
    </source>
</evidence>
<keyword evidence="5 7" id="KW-1133">Transmembrane helix</keyword>
<evidence type="ECO:0000259" key="9">
    <source>
        <dbReference type="Pfam" id="PF01061"/>
    </source>
</evidence>
<evidence type="ECO:0000259" key="10">
    <source>
        <dbReference type="Pfam" id="PF19055"/>
    </source>
</evidence>
<dbReference type="PANTHER" id="PTHR48041">
    <property type="entry name" value="ABC TRANSPORTER G FAMILY MEMBER 28"/>
    <property type="match status" value="1"/>
</dbReference>
<evidence type="ECO:0000259" key="8">
    <source>
        <dbReference type="Pfam" id="PF00005"/>
    </source>
</evidence>
<dbReference type="Pfam" id="PF00005">
    <property type="entry name" value="ABC_tran"/>
    <property type="match status" value="1"/>
</dbReference>
<dbReference type="InterPro" id="IPR003439">
    <property type="entry name" value="ABC_transporter-like_ATP-bd"/>
</dbReference>
<dbReference type="AlphaFoldDB" id="A0A7R9MBT9"/>
<evidence type="ECO:0000313" key="11">
    <source>
        <dbReference type="EMBL" id="CAD7656791.1"/>
    </source>
</evidence>
<keyword evidence="3" id="KW-0813">Transport</keyword>